<reference evidence="1" key="1">
    <citation type="submission" date="2018-05" db="EMBL/GenBank/DDBJ databases">
        <authorList>
            <person name="Lanie J.A."/>
            <person name="Ng W.-L."/>
            <person name="Kazmierczak K.M."/>
            <person name="Andrzejewski T.M."/>
            <person name="Davidsen T.M."/>
            <person name="Wayne K.J."/>
            <person name="Tettelin H."/>
            <person name="Glass J.I."/>
            <person name="Rusch D."/>
            <person name="Podicherti R."/>
            <person name="Tsui H.-C.T."/>
            <person name="Winkler M.E."/>
        </authorList>
    </citation>
    <scope>NUCLEOTIDE SEQUENCE</scope>
</reference>
<sequence length="103" mass="11632">MGFINKNTLSVDAILTKKGIDYLRKAVFGENQNGEHVITKFALSDDEIDYGLWDVTPSGSNFVKPFGQVIDNQPLTEPNVNWRSPTDSETMKYFLFKDGIVEN</sequence>
<accession>A0A383CLN3</accession>
<gene>
    <name evidence="1" type="ORF">METZ01_LOCUS485382</name>
</gene>
<name>A0A383CLN3_9ZZZZ</name>
<evidence type="ECO:0000313" key="1">
    <source>
        <dbReference type="EMBL" id="SVE32528.1"/>
    </source>
</evidence>
<proteinExistence type="predicted"/>
<dbReference type="EMBL" id="UINC01209488">
    <property type="protein sequence ID" value="SVE32528.1"/>
    <property type="molecule type" value="Genomic_DNA"/>
</dbReference>
<protein>
    <submittedName>
        <fullName evidence="1">Uncharacterized protein</fullName>
    </submittedName>
</protein>
<organism evidence="1">
    <name type="scientific">marine metagenome</name>
    <dbReference type="NCBI Taxonomy" id="408172"/>
    <lineage>
        <taxon>unclassified sequences</taxon>
        <taxon>metagenomes</taxon>
        <taxon>ecological metagenomes</taxon>
    </lineage>
</organism>
<dbReference type="AlphaFoldDB" id="A0A383CLN3"/>